<protein>
    <recommendedName>
        <fullName evidence="1 8">Protein Rev</fullName>
    </recommendedName>
    <alternativeName>
        <fullName evidence="7 8">Regulator of expression of viral proteins</fullName>
    </alternativeName>
</protein>
<feature type="compositionally biased region" description="Polar residues" evidence="9">
    <location>
        <begin position="112"/>
        <end position="125"/>
    </location>
</feature>
<organismHost>
    <name type="scientific">Cercopithecidae</name>
    <name type="common">Old World monkeys</name>
    <dbReference type="NCBI Taxonomy" id="9527"/>
</organismHost>
<dbReference type="EMBL" id="JQ866001">
    <property type="protein sequence ID" value="AFM85334.1"/>
    <property type="molecule type" value="Genomic_DNA"/>
</dbReference>
<dbReference type="GO" id="GO:0003723">
    <property type="term" value="F:RNA binding"/>
    <property type="evidence" value="ECO:0007669"/>
    <property type="project" value="UniProtKB-KW"/>
</dbReference>
<evidence type="ECO:0000256" key="8">
    <source>
        <dbReference type="RuleBase" id="RU364044"/>
    </source>
</evidence>
<evidence type="ECO:0000313" key="11">
    <source>
        <dbReference type="Proteomes" id="UP000260462"/>
    </source>
</evidence>
<organism evidence="10 11">
    <name type="scientific">Simian immunodeficiency virus</name>
    <name type="common">SIV</name>
    <dbReference type="NCBI Taxonomy" id="11723"/>
    <lineage>
        <taxon>Viruses</taxon>
        <taxon>Riboviria</taxon>
        <taxon>Pararnavirae</taxon>
        <taxon>Artverviricota</taxon>
        <taxon>Revtraviricetes</taxon>
        <taxon>Ortervirales</taxon>
        <taxon>Retroviridae</taxon>
        <taxon>Orthoretrovirinae</taxon>
        <taxon>Lentivirus</taxon>
        <taxon>Lentivirus simimdef</taxon>
    </lineage>
</organism>
<dbReference type="InterPro" id="IPR000625">
    <property type="entry name" value="REV_protein"/>
</dbReference>
<organismHost>
    <name type="scientific">Pan troglodytes</name>
    <name type="common">Chimpanzee</name>
    <dbReference type="NCBI Taxonomy" id="9598"/>
</organismHost>
<keyword evidence="6 8" id="KW-1035">Host cytoplasm</keyword>
<reference evidence="10 11" key="1">
    <citation type="journal article" date="2012" name="J. Virol.">
        <title>Eastern chimpanzees, but not bonobos, represent a simian immunodeficiency virus reservoir.</title>
        <authorList>
            <person name="Li Y."/>
            <person name="Ndjango J.B."/>
            <person name="Learn G.H."/>
            <person name="Ramirez M.A."/>
            <person name="Keele B.F."/>
            <person name="Bibollet-Ruche F."/>
            <person name="Liu W."/>
            <person name="Easlick J.L."/>
            <person name="Decker J.M."/>
            <person name="Rudicell R.S."/>
            <person name="Inogwabini B.I."/>
            <person name="Ahuka-Mundeke S."/>
            <person name="Leendertz F.H."/>
            <person name="Reynolds V."/>
            <person name="Muller M.N."/>
            <person name="Chancellor R.L."/>
            <person name="Rundus A.S."/>
            <person name="Simmons N."/>
            <person name="Worobey M."/>
            <person name="Shaw G.M."/>
            <person name="Peeters M."/>
            <person name="Sharp P.M."/>
            <person name="Hahn B.H."/>
        </authorList>
    </citation>
    <scope>NUCLEOTIDE SEQUENCE [LARGE SCALE GENOMIC DNA]</scope>
    <source>
        <strain evidence="10">BF1167</strain>
    </source>
</reference>
<comment type="function">
    <text evidence="8">Escorts unspliced or incompletely spliced viral pre-mRNAs (late transcripts) out of the nucleus of infected cells. These pre-mRNAs carry a recognition sequence called Rev responsive element (RRE) located in the env gene, that is not present in fully spliced viral mRNAs (early transcripts). This function is essential since most viral proteins are translated from unspliced or partially spliced pre-mRNAs which cannot exit the nucleus by the pathway used by fully processed cellular mRNAs.</text>
</comment>
<feature type="region of interest" description="Disordered" evidence="9">
    <location>
        <begin position="106"/>
        <end position="125"/>
    </location>
</feature>
<comment type="subunit">
    <text evidence="8">Homomultimer; when bound to the RRE. Multimeric assembly is essential for activity.</text>
</comment>
<evidence type="ECO:0000256" key="5">
    <source>
        <dbReference type="ARBA" id="ARBA00022884"/>
    </source>
</evidence>
<proteinExistence type="predicted"/>
<gene>
    <name evidence="8 10" type="primary">rev</name>
</gene>
<dbReference type="GO" id="GO:0051028">
    <property type="term" value="P:mRNA transport"/>
    <property type="evidence" value="ECO:0007669"/>
    <property type="project" value="UniProtKB-KW"/>
</dbReference>
<evidence type="ECO:0000256" key="7">
    <source>
        <dbReference type="ARBA" id="ARBA00031496"/>
    </source>
</evidence>
<accession>J7FEQ9</accession>
<dbReference type="Proteomes" id="UP000260462">
    <property type="component" value="Segment"/>
</dbReference>
<evidence type="ECO:0000256" key="3">
    <source>
        <dbReference type="ARBA" id="ARBA00022562"/>
    </source>
</evidence>
<dbReference type="GO" id="GO:0030430">
    <property type="term" value="C:host cell cytoplasm"/>
    <property type="evidence" value="ECO:0007669"/>
    <property type="project" value="UniProtKB-SubCell"/>
</dbReference>
<comment type="subcellular location">
    <subcellularLocation>
        <location evidence="8">Host cytoplasm</location>
    </subcellularLocation>
    <subcellularLocation>
        <location evidence="8">Host nucleus</location>
        <location evidence="8">Host nucleolus</location>
    </subcellularLocation>
</comment>
<evidence type="ECO:0000256" key="4">
    <source>
        <dbReference type="ARBA" id="ARBA00022816"/>
    </source>
</evidence>
<sequence length="125" mass="13826">MAGREEENLLQAIKIIKILYESNPYPNSEGTRSARRNRRRRWRIRQRQVEGISSRILATYLGRLPTAPPVDLPDLSKLTLAPLDIDQVDPSVEPIAVGDCETIAAQAHTPPDTISTPTGNLGNSN</sequence>
<evidence type="ECO:0000256" key="6">
    <source>
        <dbReference type="ARBA" id="ARBA00023200"/>
    </source>
</evidence>
<keyword evidence="3 8" id="KW-1048">Host nucleus</keyword>
<dbReference type="Pfam" id="PF00424">
    <property type="entry name" value="REV"/>
    <property type="match status" value="1"/>
</dbReference>
<dbReference type="Gene3D" id="6.10.140.630">
    <property type="match status" value="1"/>
</dbReference>
<keyword evidence="4 8" id="KW-0509">mRNA transport</keyword>
<evidence type="ECO:0000256" key="2">
    <source>
        <dbReference type="ARBA" id="ARBA00022448"/>
    </source>
</evidence>
<dbReference type="GO" id="GO:0003700">
    <property type="term" value="F:DNA-binding transcription factor activity"/>
    <property type="evidence" value="ECO:0007669"/>
    <property type="project" value="InterPro"/>
</dbReference>
<dbReference type="GO" id="GO:0044196">
    <property type="term" value="C:host cell nucleolus"/>
    <property type="evidence" value="ECO:0007669"/>
    <property type="project" value="UniProtKB-SubCell"/>
</dbReference>
<keyword evidence="2 8" id="KW-0813">Transport</keyword>
<name>J7FEQ9_SIV</name>
<evidence type="ECO:0000256" key="1">
    <source>
        <dbReference type="ARBA" id="ARBA00020269"/>
    </source>
</evidence>
<evidence type="ECO:0000313" key="10">
    <source>
        <dbReference type="EMBL" id="AFM85334.1"/>
    </source>
</evidence>
<evidence type="ECO:0000256" key="9">
    <source>
        <dbReference type="SAM" id="MobiDB-lite"/>
    </source>
</evidence>
<keyword evidence="5 8" id="KW-0694">RNA-binding</keyword>